<dbReference type="SMART" id="SM00091">
    <property type="entry name" value="PAS"/>
    <property type="match status" value="3"/>
</dbReference>
<proteinExistence type="predicted"/>
<feature type="domain" description="PAS" evidence="10">
    <location>
        <begin position="140"/>
        <end position="209"/>
    </location>
</feature>
<dbReference type="Gene3D" id="3.30.565.10">
    <property type="entry name" value="Histidine kinase-like ATPase, C-terminal domain"/>
    <property type="match status" value="1"/>
</dbReference>
<evidence type="ECO:0000256" key="1">
    <source>
        <dbReference type="ARBA" id="ARBA00000085"/>
    </source>
</evidence>
<dbReference type="InterPro" id="IPR001610">
    <property type="entry name" value="PAC"/>
</dbReference>
<evidence type="ECO:0000256" key="4">
    <source>
        <dbReference type="ARBA" id="ARBA00022679"/>
    </source>
</evidence>
<dbReference type="InterPro" id="IPR013656">
    <property type="entry name" value="PAS_4"/>
</dbReference>
<dbReference type="Pfam" id="PF13426">
    <property type="entry name" value="PAS_9"/>
    <property type="match status" value="1"/>
</dbReference>
<dbReference type="PROSITE" id="PS50113">
    <property type="entry name" value="PAC"/>
    <property type="match status" value="2"/>
</dbReference>
<dbReference type="InterPro" id="IPR003594">
    <property type="entry name" value="HATPase_dom"/>
</dbReference>
<evidence type="ECO:0000259" key="9">
    <source>
        <dbReference type="PROSITE" id="PS50110"/>
    </source>
</evidence>
<evidence type="ECO:0000256" key="7">
    <source>
        <dbReference type="PROSITE-ProRule" id="PRU00169"/>
    </source>
</evidence>
<keyword evidence="5 12" id="KW-0418">Kinase</keyword>
<dbReference type="SUPFAM" id="SSF55874">
    <property type="entry name" value="ATPase domain of HSP90 chaperone/DNA topoisomerase II/histidine kinase"/>
    <property type="match status" value="1"/>
</dbReference>
<feature type="domain" description="Response regulatory" evidence="9">
    <location>
        <begin position="9"/>
        <end position="125"/>
    </location>
</feature>
<feature type="modified residue" description="4-aspartylphosphate" evidence="7">
    <location>
        <position position="60"/>
    </location>
</feature>
<dbReference type="CDD" id="cd00156">
    <property type="entry name" value="REC"/>
    <property type="match status" value="1"/>
</dbReference>
<dbReference type="InterPro" id="IPR011006">
    <property type="entry name" value="CheY-like_superfamily"/>
</dbReference>
<dbReference type="PROSITE" id="PS50110">
    <property type="entry name" value="RESPONSE_REGULATORY"/>
    <property type="match status" value="1"/>
</dbReference>
<keyword evidence="13" id="KW-1185">Reference proteome</keyword>
<dbReference type="InterPro" id="IPR036890">
    <property type="entry name" value="HATPase_C_sf"/>
</dbReference>
<dbReference type="InterPro" id="IPR000014">
    <property type="entry name" value="PAS"/>
</dbReference>
<dbReference type="SUPFAM" id="SSF52172">
    <property type="entry name" value="CheY-like"/>
    <property type="match status" value="1"/>
</dbReference>
<evidence type="ECO:0000313" key="12">
    <source>
        <dbReference type="EMBL" id="CQR52011.1"/>
    </source>
</evidence>
<protein>
    <recommendedName>
        <fullName evidence="2">histidine kinase</fullName>
        <ecNumber evidence="2">2.7.13.3</ecNumber>
    </recommendedName>
</protein>
<reference evidence="13" key="1">
    <citation type="submission" date="2015-03" db="EMBL/GenBank/DDBJ databases">
        <authorList>
            <person name="Urmite Genomes"/>
        </authorList>
    </citation>
    <scope>NUCLEOTIDE SEQUENCE [LARGE SCALE GENOMIC DNA]</scope>
    <source>
        <strain evidence="13">Arc-Hr</strain>
    </source>
</reference>
<sequence length="724" mass="80419">MSETVNEVAVLHVDDDESFAELTAAFLEREHDRFRVETAASVAAGLDRLADEEFDCVVSDYDMPSLDGLDFLDAVREDDPELPFILYTGKGSEEVASDAISAGVTDYLQKEHGTSQYTVLANRIENAVEQYRSRTALKASEQRLSLFIEQSPLGVIEYDRDFRIVGVNERAEGILGYSEAELRGHTWEAIVTEDSYENVDTVTDQLATDTGGYHSVDENVRKDGEHIRCEWHNRVVTDDDGEVVAVFSLFQDVTERIEREERLRETTARLTALFEESPDMVNVHNVDGDIIDPNPQLCEATGYSAAELTEMKVWDLDRTLDAERATAIWNDMDKGGRRRAESVYTRKDGSTFPVEVHARRLDLAGEDRFVAISRDVSERVDHEDELERTNALLSTLVGALPVGVLAENSDRTVLAVNDRLLELFDISGAPANLVDADCRELAREAGELTTDPEGFVERVDELISESEPVYAESVELENGRALARSYEPIELPDGTGHLWMYRDTTEQREHERQLQRQNERLSEFASVVSHDLRNPLNVAAGNVELAREEHDSDRLATAAEALDRIGDLIDDLLTLAREGDDVGDRELVSLSSLVADCWRTVETADADLRNELTVTVVADRSRLQQLVENLVRNSVEHGGPDVTVTVGDLPNGFYVADDGDGIPTDHRDTVFEAGYTTSRSGTGFGLAIVKQVAEAHGWEVRATESAEGGTRFEITGVDFADAND</sequence>
<dbReference type="CDD" id="cd00075">
    <property type="entry name" value="HATPase"/>
    <property type="match status" value="1"/>
</dbReference>
<dbReference type="Pfam" id="PF00512">
    <property type="entry name" value="HisKA"/>
    <property type="match status" value="1"/>
</dbReference>
<dbReference type="SMART" id="SM00448">
    <property type="entry name" value="REC"/>
    <property type="match status" value="1"/>
</dbReference>
<evidence type="ECO:0000313" key="13">
    <source>
        <dbReference type="Proteomes" id="UP000198902"/>
    </source>
</evidence>
<name>A0A0D6JU49_9EURY</name>
<keyword evidence="3 7" id="KW-0597">Phosphoprotein</keyword>
<evidence type="ECO:0000259" key="11">
    <source>
        <dbReference type="PROSITE" id="PS50113"/>
    </source>
</evidence>
<dbReference type="Proteomes" id="UP000198902">
    <property type="component" value="Unassembled WGS sequence"/>
</dbReference>
<evidence type="ECO:0000259" key="8">
    <source>
        <dbReference type="PROSITE" id="PS50109"/>
    </source>
</evidence>
<dbReference type="InterPro" id="IPR036097">
    <property type="entry name" value="HisK_dim/P_sf"/>
</dbReference>
<dbReference type="Gene3D" id="1.10.287.130">
    <property type="match status" value="1"/>
</dbReference>
<feature type="domain" description="PAC" evidence="11">
    <location>
        <begin position="338"/>
        <end position="388"/>
    </location>
</feature>
<feature type="domain" description="Histidine kinase" evidence="8">
    <location>
        <begin position="527"/>
        <end position="715"/>
    </location>
</feature>
<keyword evidence="6" id="KW-0902">Two-component regulatory system</keyword>
<accession>A0A0D6JU49</accession>
<dbReference type="Pfam" id="PF00072">
    <property type="entry name" value="Response_reg"/>
    <property type="match status" value="1"/>
</dbReference>
<feature type="domain" description="PAC" evidence="11">
    <location>
        <begin position="213"/>
        <end position="265"/>
    </location>
</feature>
<dbReference type="SUPFAM" id="SSF47384">
    <property type="entry name" value="Homodimeric domain of signal transducing histidine kinase"/>
    <property type="match status" value="1"/>
</dbReference>
<dbReference type="PANTHER" id="PTHR43711:SF1">
    <property type="entry name" value="HISTIDINE KINASE 1"/>
    <property type="match status" value="1"/>
</dbReference>
<dbReference type="InterPro" id="IPR035965">
    <property type="entry name" value="PAS-like_dom_sf"/>
</dbReference>
<keyword evidence="4" id="KW-0808">Transferase</keyword>
<dbReference type="SUPFAM" id="SSF55785">
    <property type="entry name" value="PYP-like sensor domain (PAS domain)"/>
    <property type="match status" value="3"/>
</dbReference>
<dbReference type="GO" id="GO:0000155">
    <property type="term" value="F:phosphorelay sensor kinase activity"/>
    <property type="evidence" value="ECO:0007669"/>
    <property type="project" value="InterPro"/>
</dbReference>
<dbReference type="Pfam" id="PF08448">
    <property type="entry name" value="PAS_4"/>
    <property type="match status" value="1"/>
</dbReference>
<dbReference type="RefSeq" id="WP_089780238.1">
    <property type="nucleotide sequence ID" value="NZ_CABLRR010000003.1"/>
</dbReference>
<feature type="domain" description="PAS" evidence="10">
    <location>
        <begin position="266"/>
        <end position="308"/>
    </location>
</feature>
<dbReference type="NCBIfam" id="TIGR00229">
    <property type="entry name" value="sensory_box"/>
    <property type="match status" value="2"/>
</dbReference>
<gene>
    <name evidence="12" type="primary">kinE_2</name>
    <name evidence="12" type="ORF">BN996_02934</name>
</gene>
<dbReference type="CDD" id="cd00130">
    <property type="entry name" value="PAS"/>
    <property type="match status" value="2"/>
</dbReference>
<dbReference type="OrthoDB" id="8127at2157"/>
<dbReference type="InterPro" id="IPR005467">
    <property type="entry name" value="His_kinase_dom"/>
</dbReference>
<dbReference type="InterPro" id="IPR003661">
    <property type="entry name" value="HisK_dim/P_dom"/>
</dbReference>
<evidence type="ECO:0000259" key="10">
    <source>
        <dbReference type="PROSITE" id="PS50112"/>
    </source>
</evidence>
<comment type="catalytic activity">
    <reaction evidence="1">
        <text>ATP + protein L-histidine = ADP + protein N-phospho-L-histidine.</text>
        <dbReference type="EC" id="2.7.13.3"/>
    </reaction>
</comment>
<dbReference type="Pfam" id="PF02518">
    <property type="entry name" value="HATPase_c"/>
    <property type="match status" value="1"/>
</dbReference>
<evidence type="ECO:0000256" key="3">
    <source>
        <dbReference type="ARBA" id="ARBA00022553"/>
    </source>
</evidence>
<evidence type="ECO:0000256" key="2">
    <source>
        <dbReference type="ARBA" id="ARBA00012438"/>
    </source>
</evidence>
<dbReference type="Pfam" id="PF13188">
    <property type="entry name" value="PAS_8"/>
    <property type="match status" value="1"/>
</dbReference>
<organism evidence="12 13">
    <name type="scientific">Haloferax massiliensis</name>
    <dbReference type="NCBI Taxonomy" id="1476858"/>
    <lineage>
        <taxon>Archaea</taxon>
        <taxon>Methanobacteriati</taxon>
        <taxon>Methanobacteriota</taxon>
        <taxon>Stenosarchaea group</taxon>
        <taxon>Halobacteria</taxon>
        <taxon>Halobacteriales</taxon>
        <taxon>Haloferacaceae</taxon>
        <taxon>Haloferax</taxon>
    </lineage>
</organism>
<dbReference type="EMBL" id="CSTE01000003">
    <property type="protein sequence ID" value="CQR52011.1"/>
    <property type="molecule type" value="Genomic_DNA"/>
</dbReference>
<dbReference type="EC" id="2.7.13.3" evidence="2"/>
<dbReference type="PRINTS" id="PR00344">
    <property type="entry name" value="BCTRLSENSOR"/>
</dbReference>
<evidence type="ECO:0000256" key="6">
    <source>
        <dbReference type="ARBA" id="ARBA00023012"/>
    </source>
</evidence>
<dbReference type="Gene3D" id="3.30.450.20">
    <property type="entry name" value="PAS domain"/>
    <property type="match status" value="3"/>
</dbReference>
<dbReference type="InterPro" id="IPR000700">
    <property type="entry name" value="PAS-assoc_C"/>
</dbReference>
<dbReference type="PANTHER" id="PTHR43711">
    <property type="entry name" value="TWO-COMPONENT HISTIDINE KINASE"/>
    <property type="match status" value="1"/>
</dbReference>
<dbReference type="AlphaFoldDB" id="A0A0D6JU49"/>
<dbReference type="Gene3D" id="3.40.50.2300">
    <property type="match status" value="1"/>
</dbReference>
<dbReference type="SMART" id="SM00388">
    <property type="entry name" value="HisKA"/>
    <property type="match status" value="1"/>
</dbReference>
<dbReference type="SMART" id="SM00086">
    <property type="entry name" value="PAC"/>
    <property type="match status" value="2"/>
</dbReference>
<dbReference type="SMART" id="SM00387">
    <property type="entry name" value="HATPase_c"/>
    <property type="match status" value="1"/>
</dbReference>
<dbReference type="CDD" id="cd00082">
    <property type="entry name" value="HisKA"/>
    <property type="match status" value="1"/>
</dbReference>
<dbReference type="InterPro" id="IPR004358">
    <property type="entry name" value="Sig_transdc_His_kin-like_C"/>
</dbReference>
<evidence type="ECO:0000256" key="5">
    <source>
        <dbReference type="ARBA" id="ARBA00022777"/>
    </source>
</evidence>
<dbReference type="InterPro" id="IPR001789">
    <property type="entry name" value="Sig_transdc_resp-reg_receiver"/>
</dbReference>
<dbReference type="PROSITE" id="PS50112">
    <property type="entry name" value="PAS"/>
    <property type="match status" value="2"/>
</dbReference>
<dbReference type="PROSITE" id="PS50109">
    <property type="entry name" value="HIS_KIN"/>
    <property type="match status" value="1"/>
</dbReference>
<dbReference type="InterPro" id="IPR050736">
    <property type="entry name" value="Sensor_HK_Regulatory"/>
</dbReference>